<dbReference type="InterPro" id="IPR001287">
    <property type="entry name" value="NO2-reductase_Cu"/>
</dbReference>
<evidence type="ECO:0000256" key="5">
    <source>
        <dbReference type="ARBA" id="ARBA00011882"/>
    </source>
</evidence>
<feature type="transmembrane region" description="Helical" evidence="14">
    <location>
        <begin position="82"/>
        <end position="99"/>
    </location>
</feature>
<feature type="transmembrane region" description="Helical" evidence="14">
    <location>
        <begin position="30"/>
        <end position="49"/>
    </location>
</feature>
<sequence length="592" mass="62730">MAGGLALAAKGAVTVSLLANFGWLFAGDQVLVEIPVVLIPAAVAAFLASRGARPVLAVRVTAAGAFLGFLHAFTVKAEAPNVFGYGVLLLLSTAVLRAWPPVRSRLGTTTRMVAVVALVATGLGYGSFTSRWPERHTMAGTGHGHRHGAGPSVDAADLTGPRVGRPDRSFTLTAAETPITLASGASVAAWTFNGQAPGPELRVRQGDLVQVTLINRLPEEGVTLHWHGLDVPNAEDGVAGLTQDAVRPGGKHIYRFRAEQTGTYWYHTHQASSTAVARGLFGALVVEPAARPADGLDLVVMSHVWPVGEELRPAFGTADTLTRRTVAPGTPVRLRLVNTGNNTASDAETTTFALTGTPYRVTAIDGVHLHDPADLTGVRLPLATGGRYDLTFTMPEEPVHLADLAHSGGGLLLTPDGRGAPPPVTASGDFNPAAYGRPTPTPFTSSSRFDRKFTIVASDGVGFVDGSLDLIQAFNGRVYPNVPTQMVREGDLVKMTLVNRSRDNHPMHLHGHHAMVLSANGRPVSGSPWWIDTLDLPPGTWFEIGFRADNPGLWMDHCHNLEHAAAGMMMHLGYEGITTRFETGSATGNQPE</sequence>
<dbReference type="InterPro" id="IPR002355">
    <property type="entry name" value="Cu_oxidase_Cu_BS"/>
</dbReference>
<comment type="subunit">
    <text evidence="4">Homotrimer.</text>
</comment>
<feature type="region of interest" description="Disordered" evidence="13">
    <location>
        <begin position="140"/>
        <end position="160"/>
    </location>
</feature>
<gene>
    <name evidence="17" type="ordered locus">Sros_4869</name>
</gene>
<evidence type="ECO:0000256" key="8">
    <source>
        <dbReference type="ARBA" id="ARBA00022737"/>
    </source>
</evidence>
<evidence type="ECO:0000256" key="11">
    <source>
        <dbReference type="ARBA" id="ARBA00049340"/>
    </source>
</evidence>
<keyword evidence="8" id="KW-0677">Repeat</keyword>
<dbReference type="HOGENOM" id="CLU_009100_6_2_11"/>
<feature type="domain" description="Plastocyanin-like" evidence="15">
    <location>
        <begin position="474"/>
        <end position="572"/>
    </location>
</feature>
<organism evidence="17 18">
    <name type="scientific">Streptosporangium roseum (strain ATCC 12428 / DSM 43021 / JCM 3005 / KCTC 9067 / NCIMB 10171 / NRRL 2505 / NI 9100)</name>
    <dbReference type="NCBI Taxonomy" id="479432"/>
    <lineage>
        <taxon>Bacteria</taxon>
        <taxon>Bacillati</taxon>
        <taxon>Actinomycetota</taxon>
        <taxon>Actinomycetes</taxon>
        <taxon>Streptosporangiales</taxon>
        <taxon>Streptosporangiaceae</taxon>
        <taxon>Streptosporangium</taxon>
    </lineage>
</organism>
<reference evidence="17 18" key="1">
    <citation type="journal article" date="2010" name="Stand. Genomic Sci.">
        <title>Complete genome sequence of Streptosporangium roseum type strain (NI 9100).</title>
        <authorList>
            <person name="Nolan M."/>
            <person name="Sikorski J."/>
            <person name="Jando M."/>
            <person name="Lucas S."/>
            <person name="Lapidus A."/>
            <person name="Glavina Del Rio T."/>
            <person name="Chen F."/>
            <person name="Tice H."/>
            <person name="Pitluck S."/>
            <person name="Cheng J.F."/>
            <person name="Chertkov O."/>
            <person name="Sims D."/>
            <person name="Meincke L."/>
            <person name="Brettin T."/>
            <person name="Han C."/>
            <person name="Detter J.C."/>
            <person name="Bruce D."/>
            <person name="Goodwin L."/>
            <person name="Land M."/>
            <person name="Hauser L."/>
            <person name="Chang Y.J."/>
            <person name="Jeffries C.D."/>
            <person name="Ivanova N."/>
            <person name="Mavromatis K."/>
            <person name="Mikhailova N."/>
            <person name="Chen A."/>
            <person name="Palaniappan K."/>
            <person name="Chain P."/>
            <person name="Rohde M."/>
            <person name="Goker M."/>
            <person name="Bristow J."/>
            <person name="Eisen J.A."/>
            <person name="Markowitz V."/>
            <person name="Hugenholtz P."/>
            <person name="Kyrpides N.C."/>
            <person name="Klenk H.P."/>
        </authorList>
    </citation>
    <scope>NUCLEOTIDE SEQUENCE [LARGE SCALE GENOMIC DNA]</scope>
    <source>
        <strain evidence="18">ATCC 12428 / DSM 43021 / JCM 3005 / NI 9100</strain>
    </source>
</reference>
<dbReference type="Proteomes" id="UP000002029">
    <property type="component" value="Chromosome"/>
</dbReference>
<keyword evidence="10 12" id="KW-0186">Copper</keyword>
<comment type="similarity">
    <text evidence="3">Belongs to the multicopper oxidase family.</text>
</comment>
<dbReference type="EC" id="1.7.2.1" evidence="5"/>
<dbReference type="EMBL" id="CP001814">
    <property type="protein sequence ID" value="ACZ87687.1"/>
    <property type="molecule type" value="Genomic_DNA"/>
</dbReference>
<keyword evidence="18" id="KW-1185">Reference proteome</keyword>
<evidence type="ECO:0000256" key="13">
    <source>
        <dbReference type="SAM" id="MobiDB-lite"/>
    </source>
</evidence>
<dbReference type="Gene3D" id="2.60.40.420">
    <property type="entry name" value="Cupredoxins - blue copper proteins"/>
    <property type="match status" value="3"/>
</dbReference>
<keyword evidence="14" id="KW-1133">Transmembrane helix</keyword>
<dbReference type="CDD" id="cd13861">
    <property type="entry name" value="CuRO_1_CumA_like"/>
    <property type="match status" value="1"/>
</dbReference>
<comment type="cofactor">
    <cofactor evidence="2 12">
        <name>Cu(2+)</name>
        <dbReference type="ChEBI" id="CHEBI:29036"/>
    </cofactor>
</comment>
<keyword evidence="14" id="KW-0472">Membrane</keyword>
<keyword evidence="7 12" id="KW-0479">Metal-binding</keyword>
<dbReference type="InterPro" id="IPR011706">
    <property type="entry name" value="Cu-oxidase_C"/>
</dbReference>
<dbReference type="SUPFAM" id="SSF49503">
    <property type="entry name" value="Cupredoxins"/>
    <property type="match status" value="3"/>
</dbReference>
<evidence type="ECO:0000256" key="4">
    <source>
        <dbReference type="ARBA" id="ARBA00011233"/>
    </source>
</evidence>
<protein>
    <recommendedName>
        <fullName evidence="6">Copper-containing nitrite reductase</fullName>
        <ecNumber evidence="5">1.7.2.1</ecNumber>
    </recommendedName>
</protein>
<accession>D2B6U9</accession>
<feature type="binding site" description="type 1 copper site" evidence="12">
    <location>
        <position position="227"/>
    </location>
    <ligand>
        <name>Cu cation</name>
        <dbReference type="ChEBI" id="CHEBI:23378"/>
        <label>1</label>
    </ligand>
</feature>
<dbReference type="Pfam" id="PF07731">
    <property type="entry name" value="Cu-oxidase_2"/>
    <property type="match status" value="1"/>
</dbReference>
<keyword evidence="9" id="KW-0560">Oxidoreductase</keyword>
<dbReference type="RefSeq" id="WP_012891425.1">
    <property type="nucleotide sequence ID" value="NC_013595.1"/>
</dbReference>
<evidence type="ECO:0000256" key="1">
    <source>
        <dbReference type="ARBA" id="ARBA00001960"/>
    </source>
</evidence>
<comment type="cofactor">
    <cofactor evidence="1 12">
        <name>Cu(+)</name>
        <dbReference type="ChEBI" id="CHEBI:49552"/>
    </cofactor>
</comment>
<feature type="transmembrane region" description="Helical" evidence="14">
    <location>
        <begin position="56"/>
        <end position="76"/>
    </location>
</feature>
<evidence type="ECO:0000256" key="14">
    <source>
        <dbReference type="SAM" id="Phobius"/>
    </source>
</evidence>
<evidence type="ECO:0000256" key="2">
    <source>
        <dbReference type="ARBA" id="ARBA00001973"/>
    </source>
</evidence>
<name>D2B6U9_STRRD</name>
<evidence type="ECO:0000256" key="6">
    <source>
        <dbReference type="ARBA" id="ARBA00017290"/>
    </source>
</evidence>
<dbReference type="PANTHER" id="PTHR11709">
    <property type="entry name" value="MULTI-COPPER OXIDASE"/>
    <property type="match status" value="1"/>
</dbReference>
<evidence type="ECO:0000256" key="7">
    <source>
        <dbReference type="ARBA" id="ARBA00022723"/>
    </source>
</evidence>
<dbReference type="AlphaFoldDB" id="D2B6U9"/>
<evidence type="ECO:0000256" key="10">
    <source>
        <dbReference type="ARBA" id="ARBA00023008"/>
    </source>
</evidence>
<evidence type="ECO:0000259" key="16">
    <source>
        <dbReference type="Pfam" id="PF07732"/>
    </source>
</evidence>
<dbReference type="PRINTS" id="PR00695">
    <property type="entry name" value="CUNO2RDTASE"/>
</dbReference>
<dbReference type="PANTHER" id="PTHR11709:SF394">
    <property type="entry name" value="FI03373P-RELATED"/>
    <property type="match status" value="1"/>
</dbReference>
<dbReference type="PROSITE" id="PS00080">
    <property type="entry name" value="MULTICOPPER_OXIDASE2"/>
    <property type="match status" value="1"/>
</dbReference>
<evidence type="ECO:0000256" key="9">
    <source>
        <dbReference type="ARBA" id="ARBA00023002"/>
    </source>
</evidence>
<dbReference type="GO" id="GO:0050421">
    <property type="term" value="F:nitrite reductase (NO-forming) activity"/>
    <property type="evidence" value="ECO:0007669"/>
    <property type="project" value="UniProtKB-EC"/>
</dbReference>
<evidence type="ECO:0000313" key="17">
    <source>
        <dbReference type="EMBL" id="ACZ87687.1"/>
    </source>
</evidence>
<keyword evidence="14" id="KW-0812">Transmembrane</keyword>
<dbReference type="KEGG" id="sro:Sros_4869"/>
<dbReference type="InterPro" id="IPR011707">
    <property type="entry name" value="Cu-oxidase-like_N"/>
</dbReference>
<dbReference type="InterPro" id="IPR045087">
    <property type="entry name" value="Cu-oxidase_fam"/>
</dbReference>
<dbReference type="eggNOG" id="COG2132">
    <property type="taxonomic scope" value="Bacteria"/>
</dbReference>
<dbReference type="GO" id="GO:0005507">
    <property type="term" value="F:copper ion binding"/>
    <property type="evidence" value="ECO:0007669"/>
    <property type="project" value="InterPro"/>
</dbReference>
<evidence type="ECO:0000256" key="12">
    <source>
        <dbReference type="PIRSR" id="PIRSR601287-1"/>
    </source>
</evidence>
<evidence type="ECO:0000259" key="15">
    <source>
        <dbReference type="Pfam" id="PF07731"/>
    </source>
</evidence>
<comment type="catalytic activity">
    <reaction evidence="11">
        <text>nitric oxide + Fe(III)-[cytochrome c] + H2O = Fe(II)-[cytochrome c] + nitrite + 2 H(+)</text>
        <dbReference type="Rhea" id="RHEA:15233"/>
        <dbReference type="Rhea" id="RHEA-COMP:10350"/>
        <dbReference type="Rhea" id="RHEA-COMP:14399"/>
        <dbReference type="ChEBI" id="CHEBI:15377"/>
        <dbReference type="ChEBI" id="CHEBI:15378"/>
        <dbReference type="ChEBI" id="CHEBI:16301"/>
        <dbReference type="ChEBI" id="CHEBI:16480"/>
        <dbReference type="ChEBI" id="CHEBI:29033"/>
        <dbReference type="ChEBI" id="CHEBI:29034"/>
        <dbReference type="EC" id="1.7.2.1"/>
    </reaction>
</comment>
<evidence type="ECO:0000313" key="18">
    <source>
        <dbReference type="Proteomes" id="UP000002029"/>
    </source>
</evidence>
<dbReference type="Pfam" id="PF07732">
    <property type="entry name" value="Cu-oxidase_3"/>
    <property type="match status" value="1"/>
</dbReference>
<evidence type="ECO:0000256" key="3">
    <source>
        <dbReference type="ARBA" id="ARBA00010609"/>
    </source>
</evidence>
<proteinExistence type="inferred from homology"/>
<feature type="transmembrane region" description="Helical" evidence="14">
    <location>
        <begin position="111"/>
        <end position="128"/>
    </location>
</feature>
<feature type="binding site" description="type 1 copper site" evidence="12">
    <location>
        <position position="267"/>
    </location>
    <ligand>
        <name>Cu cation</name>
        <dbReference type="ChEBI" id="CHEBI:23378"/>
        <label>1</label>
    </ligand>
</feature>
<dbReference type="STRING" id="479432.Sros_4869"/>
<feature type="domain" description="Plastocyanin-like" evidence="16">
    <location>
        <begin position="176"/>
        <end position="289"/>
    </location>
</feature>
<dbReference type="InterPro" id="IPR008972">
    <property type="entry name" value="Cupredoxin"/>
</dbReference>
<dbReference type="CDD" id="cd04202">
    <property type="entry name" value="CuRO_D2_2dMcoN_like"/>
    <property type="match status" value="1"/>
</dbReference>